<sequence>APGLPVVHTRVGRRAGQAGERDGHHGRRFGGRISIEHQARHGTRRRGRRGHIRAQRDRHGHLLRGGAAGRGRDAPARRGHPRTLPLAGVRAPGAGPGLRLRRGARLQGSLPMVRGRVGLRPRGGAQDGRGSGPVRLPLRGAGPAGLLQRLRGGHAAEPGERRAARGDGVPSRGRVPGDRLQDGRLARRGLVAPPVARTGPGPRASRRPALGAGLGRVGRRPGDGFAAPTKRRV</sequence>
<evidence type="ECO:0000256" key="1">
    <source>
        <dbReference type="SAM" id="MobiDB-lite"/>
    </source>
</evidence>
<feature type="non-terminal residue" evidence="2">
    <location>
        <position position="1"/>
    </location>
</feature>
<name>A0A6J4TMQ8_9ACTN</name>
<feature type="compositionally biased region" description="Basic and acidic residues" evidence="1">
    <location>
        <begin position="175"/>
        <end position="185"/>
    </location>
</feature>
<dbReference type="AlphaFoldDB" id="A0A6J4TMQ8"/>
<dbReference type="EMBL" id="CADCVM010000450">
    <property type="protein sequence ID" value="CAA9527568.1"/>
    <property type="molecule type" value="Genomic_DNA"/>
</dbReference>
<feature type="compositionally biased region" description="Low complexity" evidence="1">
    <location>
        <begin position="196"/>
        <end position="211"/>
    </location>
</feature>
<feature type="non-terminal residue" evidence="2">
    <location>
        <position position="233"/>
    </location>
</feature>
<keyword evidence="2" id="KW-0808">Transferase</keyword>
<proteinExistence type="predicted"/>
<feature type="region of interest" description="Disordered" evidence="1">
    <location>
        <begin position="115"/>
        <end position="233"/>
    </location>
</feature>
<protein>
    <submittedName>
        <fullName evidence="2">Acetyltransferase, GNAT family</fullName>
    </submittedName>
</protein>
<organism evidence="2">
    <name type="scientific">uncultured Rubrobacteraceae bacterium</name>
    <dbReference type="NCBI Taxonomy" id="349277"/>
    <lineage>
        <taxon>Bacteria</taxon>
        <taxon>Bacillati</taxon>
        <taxon>Actinomycetota</taxon>
        <taxon>Rubrobacteria</taxon>
        <taxon>Rubrobacterales</taxon>
        <taxon>Rubrobacteraceae</taxon>
        <taxon>environmental samples</taxon>
    </lineage>
</organism>
<reference evidence="2" key="1">
    <citation type="submission" date="2020-02" db="EMBL/GenBank/DDBJ databases">
        <authorList>
            <person name="Meier V. D."/>
        </authorList>
    </citation>
    <scope>NUCLEOTIDE SEQUENCE</scope>
    <source>
        <strain evidence="2">AVDCRST_MAG05</strain>
    </source>
</reference>
<evidence type="ECO:0000313" key="2">
    <source>
        <dbReference type="EMBL" id="CAA9527568.1"/>
    </source>
</evidence>
<feature type="compositionally biased region" description="Low complexity" evidence="1">
    <location>
        <begin position="135"/>
        <end position="156"/>
    </location>
</feature>
<dbReference type="GO" id="GO:0016740">
    <property type="term" value="F:transferase activity"/>
    <property type="evidence" value="ECO:0007669"/>
    <property type="project" value="UniProtKB-KW"/>
</dbReference>
<feature type="region of interest" description="Disordered" evidence="1">
    <location>
        <begin position="1"/>
        <end position="100"/>
    </location>
</feature>
<feature type="compositionally biased region" description="Basic residues" evidence="1">
    <location>
        <begin position="40"/>
        <end position="62"/>
    </location>
</feature>
<gene>
    <name evidence="2" type="ORF">AVDCRST_MAG05-4107</name>
</gene>
<feature type="compositionally biased region" description="Low complexity" evidence="1">
    <location>
        <begin position="115"/>
        <end position="124"/>
    </location>
</feature>
<accession>A0A6J4TMQ8</accession>